<dbReference type="AlphaFoldDB" id="A0A367ZP68"/>
<reference evidence="1 2" key="1">
    <citation type="submission" date="2018-05" db="EMBL/GenBank/DDBJ databases">
        <title>A metagenomic window into the 2 km-deep terrestrial subsurface aquifer revealed taxonomically and functionally diverse microbial community comprising novel uncultured bacterial lineages.</title>
        <authorList>
            <person name="Kadnikov V.V."/>
            <person name="Mardanov A.V."/>
            <person name="Beletsky A.V."/>
            <person name="Banks D."/>
            <person name="Pimenov N.V."/>
            <person name="Frank Y.A."/>
            <person name="Karnachuk O.V."/>
            <person name="Ravin N.V."/>
        </authorList>
    </citation>
    <scope>NUCLEOTIDE SEQUENCE [LARGE SCALE GENOMIC DNA]</scope>
    <source>
        <strain evidence="1">BY5</strain>
    </source>
</reference>
<gene>
    <name evidence="1" type="ORF">OZSIB_3803</name>
</gene>
<comment type="caution">
    <text evidence="1">The sequence shown here is derived from an EMBL/GenBank/DDBJ whole genome shotgun (WGS) entry which is preliminary data.</text>
</comment>
<protein>
    <submittedName>
        <fullName evidence="1">Uncharacterized protein</fullName>
    </submittedName>
</protein>
<proteinExistence type="predicted"/>
<evidence type="ECO:0000313" key="2">
    <source>
        <dbReference type="Proteomes" id="UP000252355"/>
    </source>
</evidence>
<sequence length="38" mass="4388">MVEKGFPDGFLNLSFEVSRTGGWDWFFSDVTHPRQPLS</sequence>
<dbReference type="Proteomes" id="UP000252355">
    <property type="component" value="Unassembled WGS sequence"/>
</dbReference>
<accession>A0A367ZP68</accession>
<evidence type="ECO:0000313" key="1">
    <source>
        <dbReference type="EMBL" id="RCK79934.1"/>
    </source>
</evidence>
<dbReference type="EMBL" id="QOQW01000009">
    <property type="protein sequence ID" value="RCK79934.1"/>
    <property type="molecule type" value="Genomic_DNA"/>
</dbReference>
<organism evidence="1 2">
    <name type="scientific">Candidatus Ozemobacter sibiricus</name>
    <dbReference type="NCBI Taxonomy" id="2268124"/>
    <lineage>
        <taxon>Bacteria</taxon>
        <taxon>Candidatus Ozemobacteria</taxon>
        <taxon>Candidatus Ozemobacterales</taxon>
        <taxon>Candidatus Ozemobacteraceae</taxon>
        <taxon>Candidatus Ozemobacter</taxon>
    </lineage>
</organism>
<name>A0A367ZP68_9BACT</name>